<dbReference type="PANTHER" id="PTHR43685">
    <property type="entry name" value="GLYCOSYLTRANSFERASE"/>
    <property type="match status" value="1"/>
</dbReference>
<gene>
    <name evidence="2" type="ORF">GCM10008174_36380</name>
</gene>
<dbReference type="Gene3D" id="3.90.550.10">
    <property type="entry name" value="Spore Coat Polysaccharide Biosynthesis Protein SpsA, Chain A"/>
    <property type="match status" value="1"/>
</dbReference>
<dbReference type="GO" id="GO:0016740">
    <property type="term" value="F:transferase activity"/>
    <property type="evidence" value="ECO:0007669"/>
    <property type="project" value="UniProtKB-KW"/>
</dbReference>
<evidence type="ECO:0000313" key="2">
    <source>
        <dbReference type="EMBL" id="GLK81897.1"/>
    </source>
</evidence>
<dbReference type="InterPro" id="IPR050834">
    <property type="entry name" value="Glycosyltransf_2"/>
</dbReference>
<protein>
    <submittedName>
        <fullName evidence="2">Glycosyl transferase</fullName>
    </submittedName>
</protein>
<keyword evidence="3" id="KW-1185">Reference proteome</keyword>
<evidence type="ECO:0000313" key="3">
    <source>
        <dbReference type="Proteomes" id="UP001143309"/>
    </source>
</evidence>
<dbReference type="InterPro" id="IPR001173">
    <property type="entry name" value="Glyco_trans_2-like"/>
</dbReference>
<evidence type="ECO:0000259" key="1">
    <source>
        <dbReference type="Pfam" id="PF00535"/>
    </source>
</evidence>
<accession>A0A9W6N8Y3</accession>
<dbReference type="AlphaFoldDB" id="A0A9W6N8Y3"/>
<dbReference type="Proteomes" id="UP001143309">
    <property type="component" value="Unassembled WGS sequence"/>
</dbReference>
<dbReference type="PANTHER" id="PTHR43685:SF11">
    <property type="entry name" value="GLYCOSYLTRANSFERASE TAGX-RELATED"/>
    <property type="match status" value="1"/>
</dbReference>
<proteinExistence type="predicted"/>
<keyword evidence="2" id="KW-0808">Transferase</keyword>
<dbReference type="Pfam" id="PF00535">
    <property type="entry name" value="Glycos_transf_2"/>
    <property type="match status" value="1"/>
</dbReference>
<reference evidence="2" key="2">
    <citation type="submission" date="2023-01" db="EMBL/GenBank/DDBJ databases">
        <authorList>
            <person name="Sun Q."/>
            <person name="Evtushenko L."/>
        </authorList>
    </citation>
    <scope>NUCLEOTIDE SEQUENCE</scope>
    <source>
        <strain evidence="2">VKM B-2748</strain>
    </source>
</reference>
<dbReference type="SUPFAM" id="SSF53448">
    <property type="entry name" value="Nucleotide-diphospho-sugar transferases"/>
    <property type="match status" value="1"/>
</dbReference>
<reference evidence="2" key="1">
    <citation type="journal article" date="2014" name="Int. J. Syst. Evol. Microbiol.">
        <title>Complete genome sequence of Corynebacterium casei LMG S-19264T (=DSM 44701T), isolated from a smear-ripened cheese.</title>
        <authorList>
            <consortium name="US DOE Joint Genome Institute (JGI-PGF)"/>
            <person name="Walter F."/>
            <person name="Albersmeier A."/>
            <person name="Kalinowski J."/>
            <person name="Ruckert C."/>
        </authorList>
    </citation>
    <scope>NUCLEOTIDE SEQUENCE</scope>
    <source>
        <strain evidence="2">VKM B-2748</strain>
    </source>
</reference>
<dbReference type="RefSeq" id="WP_271202356.1">
    <property type="nucleotide sequence ID" value="NZ_BSFL01000005.1"/>
</dbReference>
<dbReference type="InterPro" id="IPR029044">
    <property type="entry name" value="Nucleotide-diphossugar_trans"/>
</dbReference>
<comment type="caution">
    <text evidence="2">The sequence shown here is derived from an EMBL/GenBank/DDBJ whole genome shotgun (WGS) entry which is preliminary data.</text>
</comment>
<organism evidence="2 3">
    <name type="scientific">Methylopila turkensis</name>
    <dbReference type="NCBI Taxonomy" id="1437816"/>
    <lineage>
        <taxon>Bacteria</taxon>
        <taxon>Pseudomonadati</taxon>
        <taxon>Pseudomonadota</taxon>
        <taxon>Alphaproteobacteria</taxon>
        <taxon>Hyphomicrobiales</taxon>
        <taxon>Methylopilaceae</taxon>
        <taxon>Methylopila</taxon>
    </lineage>
</organism>
<dbReference type="EMBL" id="BSFL01000005">
    <property type="protein sequence ID" value="GLK81897.1"/>
    <property type="molecule type" value="Genomic_DNA"/>
</dbReference>
<dbReference type="CDD" id="cd00761">
    <property type="entry name" value="Glyco_tranf_GTA_type"/>
    <property type="match status" value="1"/>
</dbReference>
<name>A0A9W6N8Y3_9HYPH</name>
<sequence>MDLVSIVIPTLNRPEPLRRAVASALAQQGADVGVEVLVVDNSADGNAAAVVAGLTGPADRPVRYLAAPRPGVANARNAGVAAAAGRWVAFLDDDQEASVGWVAAHVAAARASGADATFGPVEGRAEDGASMGPFEPYFSRRIERPDADDVTAIAAYLGTNNSMFDRARCLSDEPPFDPRLNESGGEDSLLLKRLTLAGRRFGWAAGATVIEWTPERRLTWAYVRKRKFLSGQVRTFTHHMVSPPQWGRIAFWMAAGAAQSLAAGAAAAAFAPIDRDRSQKALAAAYGGLGKVLWAERFRPSLYGPGLVS</sequence>
<feature type="domain" description="Glycosyltransferase 2-like" evidence="1">
    <location>
        <begin position="5"/>
        <end position="136"/>
    </location>
</feature>